<gene>
    <name evidence="2" type="ORF">JOF53_001967</name>
</gene>
<keyword evidence="2" id="KW-0238">DNA-binding</keyword>
<name>A0ABS5ABM5_9PSEU</name>
<dbReference type="SMART" id="SM00347">
    <property type="entry name" value="HTH_MARR"/>
    <property type="match status" value="1"/>
</dbReference>
<evidence type="ECO:0000259" key="1">
    <source>
        <dbReference type="PROSITE" id="PS50995"/>
    </source>
</evidence>
<dbReference type="PROSITE" id="PS50995">
    <property type="entry name" value="HTH_MARR_2"/>
    <property type="match status" value="1"/>
</dbReference>
<dbReference type="InterPro" id="IPR039422">
    <property type="entry name" value="MarR/SlyA-like"/>
</dbReference>
<reference evidence="2 3" key="1">
    <citation type="submission" date="2021-03" db="EMBL/GenBank/DDBJ databases">
        <title>Sequencing the genomes of 1000 actinobacteria strains.</title>
        <authorList>
            <person name="Klenk H.-P."/>
        </authorList>
    </citation>
    <scope>NUCLEOTIDE SEQUENCE [LARGE SCALE GENOMIC DNA]</scope>
    <source>
        <strain evidence="2 3">DSM 44580</strain>
    </source>
</reference>
<evidence type="ECO:0000313" key="3">
    <source>
        <dbReference type="Proteomes" id="UP001519363"/>
    </source>
</evidence>
<dbReference type="PANTHER" id="PTHR33164:SF99">
    <property type="entry name" value="MARR FAMILY REGULATORY PROTEIN"/>
    <property type="match status" value="1"/>
</dbReference>
<protein>
    <submittedName>
        <fullName evidence="2">DNA-binding MarR family transcriptional regulator</fullName>
    </submittedName>
</protein>
<dbReference type="InterPro" id="IPR036388">
    <property type="entry name" value="WH-like_DNA-bd_sf"/>
</dbReference>
<dbReference type="InterPro" id="IPR036390">
    <property type="entry name" value="WH_DNA-bd_sf"/>
</dbReference>
<dbReference type="PANTHER" id="PTHR33164">
    <property type="entry name" value="TRANSCRIPTIONAL REGULATOR, MARR FAMILY"/>
    <property type="match status" value="1"/>
</dbReference>
<dbReference type="Gene3D" id="1.10.10.10">
    <property type="entry name" value="Winged helix-like DNA-binding domain superfamily/Winged helix DNA-binding domain"/>
    <property type="match status" value="1"/>
</dbReference>
<evidence type="ECO:0000313" key="2">
    <source>
        <dbReference type="EMBL" id="MBP2473095.1"/>
    </source>
</evidence>
<dbReference type="EMBL" id="JAGIOO010000001">
    <property type="protein sequence ID" value="MBP2473095.1"/>
    <property type="molecule type" value="Genomic_DNA"/>
</dbReference>
<dbReference type="Pfam" id="PF12802">
    <property type="entry name" value="MarR_2"/>
    <property type="match status" value="1"/>
</dbReference>
<organism evidence="2 3">
    <name type="scientific">Crossiella equi</name>
    <dbReference type="NCBI Taxonomy" id="130796"/>
    <lineage>
        <taxon>Bacteria</taxon>
        <taxon>Bacillati</taxon>
        <taxon>Actinomycetota</taxon>
        <taxon>Actinomycetes</taxon>
        <taxon>Pseudonocardiales</taxon>
        <taxon>Pseudonocardiaceae</taxon>
        <taxon>Crossiella</taxon>
    </lineage>
</organism>
<comment type="caution">
    <text evidence="2">The sequence shown here is derived from an EMBL/GenBank/DDBJ whole genome shotgun (WGS) entry which is preliminary data.</text>
</comment>
<keyword evidence="3" id="KW-1185">Reference proteome</keyword>
<sequence length="155" mass="17394">MADAEWLDEDEARAWRGFVDMRARLSAHLSRELQKSGMSDADYSVLVGLSEAPAERLRLHELGVRLQWQKSRLSKQLTRMQDRGLVVREECPTDGRGAFAVLTEAGRQAIEAAAPLHVRQVREYFIAPLNREQLLALAEITSAVVARLEEDAPGE</sequence>
<dbReference type="GO" id="GO:0003677">
    <property type="term" value="F:DNA binding"/>
    <property type="evidence" value="ECO:0007669"/>
    <property type="project" value="UniProtKB-KW"/>
</dbReference>
<dbReference type="InterPro" id="IPR000835">
    <property type="entry name" value="HTH_MarR-typ"/>
</dbReference>
<feature type="domain" description="HTH marR-type" evidence="1">
    <location>
        <begin position="11"/>
        <end position="146"/>
    </location>
</feature>
<dbReference type="SUPFAM" id="SSF46785">
    <property type="entry name" value="Winged helix' DNA-binding domain"/>
    <property type="match status" value="1"/>
</dbReference>
<proteinExistence type="predicted"/>
<dbReference type="RefSeq" id="WP_086785567.1">
    <property type="nucleotide sequence ID" value="NZ_JAGIOO010000001.1"/>
</dbReference>
<dbReference type="Proteomes" id="UP001519363">
    <property type="component" value="Unassembled WGS sequence"/>
</dbReference>
<accession>A0ABS5ABM5</accession>